<comment type="caution">
    <text evidence="8">The sequence shown here is derived from an EMBL/GenBank/DDBJ whole genome shotgun (WGS) entry which is preliminary data.</text>
</comment>
<gene>
    <name evidence="8" type="ORF">UCRPC4_g05677</name>
</gene>
<evidence type="ECO:0000256" key="1">
    <source>
        <dbReference type="ARBA" id="ARBA00006773"/>
    </source>
</evidence>
<evidence type="ECO:0000313" key="9">
    <source>
        <dbReference type="Proteomes" id="UP000053317"/>
    </source>
</evidence>
<evidence type="ECO:0000256" key="2">
    <source>
        <dbReference type="ARBA" id="ARBA00012782"/>
    </source>
</evidence>
<evidence type="ECO:0000259" key="6">
    <source>
        <dbReference type="Pfam" id="PF01979"/>
    </source>
</evidence>
<dbReference type="PANTHER" id="PTHR11113">
    <property type="entry name" value="N-ACETYLGLUCOSAMINE-6-PHOSPHATE DEACETYLASE"/>
    <property type="match status" value="1"/>
</dbReference>
<dbReference type="InterPro" id="IPR026912">
    <property type="entry name" value="Adenine_deam_C"/>
</dbReference>
<keyword evidence="9" id="KW-1185">Reference proteome</keyword>
<dbReference type="EMBL" id="LCWF01000149">
    <property type="protein sequence ID" value="KKY17184.1"/>
    <property type="molecule type" value="Genomic_DNA"/>
</dbReference>
<organism evidence="8 9">
    <name type="scientific">Phaeomoniella chlamydospora</name>
    <name type="common">Phaeoacremonium chlamydosporum</name>
    <dbReference type="NCBI Taxonomy" id="158046"/>
    <lineage>
        <taxon>Eukaryota</taxon>
        <taxon>Fungi</taxon>
        <taxon>Dikarya</taxon>
        <taxon>Ascomycota</taxon>
        <taxon>Pezizomycotina</taxon>
        <taxon>Eurotiomycetes</taxon>
        <taxon>Chaetothyriomycetidae</taxon>
        <taxon>Phaeomoniellales</taxon>
        <taxon>Phaeomoniellaceae</taxon>
        <taxon>Phaeomoniella</taxon>
    </lineage>
</organism>
<keyword evidence="3" id="KW-0378">Hydrolase</keyword>
<sequence>MEDEQQSIHPSNSTGAHLTITVDELMSLRLVALGKRPPSLIIRHGQVLALHTGEVLPRDVVVSGRHIAAVTPWDYFPAATHAKEIDAKGKFISPGFIDSHIHVEYTKLVPGELARLSVPRGTTAVLADANCIANVLGPKGMDFMGKFLCQQGSQTTTPLRIFRQISHKVPQGSPEIELGGAAVSTAELCERVSQSEAATLGESNPFSLDLASAQKQAAALHAGKRITGHTALLRNEPLWAYAAGGISDDHNAHRPEDVLERLRLGLMLTVMSGSMNSNIPGVFSDIALYKDGLNHMSFCADDKLAEDLDAQGHIDYHVREAIKRGLSPLQAYRIATLNPAAYYRLDHLIGSITPAKLADLLILDDLKDVKPSMVIVNGAIVAQNNKALFENDDPIPSFTLNTIHIALTFFEPSTYHIRPRDSESQMAWVQAMEMYDGYFKRAFHVRLSTDEKHGHITCNTTLDVLKVVVIDRHHATPNRGIGFVRGFGLQKGAIACTTNCENQNLVVVGTSDEEIAFAVRSIVELGGGFIAVSDGNVLGSVKLDVAGCMSSAPWEVVRDTSLELDRVVEEQLGCTMHAPFMIASFIGLVGVPDLGITEKGLVDCKTQGLMDVVLEEADVERPVDALEGGDVIIKQNHMGFIRVCCRCPSHAHDVHKFMDAAAAAATTMSV</sequence>
<dbReference type="GO" id="GO:0000034">
    <property type="term" value="F:adenine deaminase activity"/>
    <property type="evidence" value="ECO:0007669"/>
    <property type="project" value="UniProtKB-EC"/>
</dbReference>
<dbReference type="InterPro" id="IPR011059">
    <property type="entry name" value="Metal-dep_hydrolase_composite"/>
</dbReference>
<dbReference type="OrthoDB" id="194468at2759"/>
<protein>
    <recommendedName>
        <fullName evidence="2">adenine deaminase</fullName>
        <ecNumber evidence="2">3.5.4.2</ecNumber>
    </recommendedName>
</protein>
<dbReference type="InterPro" id="IPR032466">
    <property type="entry name" value="Metal_Hydrolase"/>
</dbReference>
<dbReference type="AlphaFoldDB" id="A0A0G2E352"/>
<feature type="domain" description="Adenine deaminase C-terminal" evidence="7">
    <location>
        <begin position="446"/>
        <end position="607"/>
    </location>
</feature>
<evidence type="ECO:0000259" key="7">
    <source>
        <dbReference type="Pfam" id="PF13382"/>
    </source>
</evidence>
<keyword evidence="4" id="KW-0464">Manganese</keyword>
<name>A0A0G2E352_PHACM</name>
<reference evidence="8 9" key="1">
    <citation type="submission" date="2015-05" db="EMBL/GenBank/DDBJ databases">
        <title>Distinctive expansion of gene families associated with plant cell wall degradation and secondary metabolism in the genomes of grapevine trunk pathogens.</title>
        <authorList>
            <person name="Lawrence D.P."/>
            <person name="Travadon R."/>
            <person name="Rolshausen P.E."/>
            <person name="Baumgartner K."/>
        </authorList>
    </citation>
    <scope>NUCLEOTIDE SEQUENCE [LARGE SCALE GENOMIC DNA]</scope>
    <source>
        <strain evidence="8">UCRPC4</strain>
    </source>
</reference>
<dbReference type="SUPFAM" id="SSF51556">
    <property type="entry name" value="Metallo-dependent hydrolases"/>
    <property type="match status" value="1"/>
</dbReference>
<dbReference type="Pfam" id="PF13382">
    <property type="entry name" value="Adenine_deam_C"/>
    <property type="match status" value="1"/>
</dbReference>
<comment type="similarity">
    <text evidence="1">Belongs to the metallo-dependent hydrolases superfamily. Adenine deaminase family.</text>
</comment>
<dbReference type="InterPro" id="IPR006680">
    <property type="entry name" value="Amidohydro-rel"/>
</dbReference>
<dbReference type="InterPro" id="IPR006679">
    <property type="entry name" value="Adenine_deam"/>
</dbReference>
<comment type="catalytic activity">
    <reaction evidence="5">
        <text>adenine + H2O + H(+) = hypoxanthine + NH4(+)</text>
        <dbReference type="Rhea" id="RHEA:23688"/>
        <dbReference type="ChEBI" id="CHEBI:15377"/>
        <dbReference type="ChEBI" id="CHEBI:15378"/>
        <dbReference type="ChEBI" id="CHEBI:16708"/>
        <dbReference type="ChEBI" id="CHEBI:17368"/>
        <dbReference type="ChEBI" id="CHEBI:28938"/>
        <dbReference type="EC" id="3.5.4.2"/>
    </reaction>
</comment>
<evidence type="ECO:0000313" key="8">
    <source>
        <dbReference type="EMBL" id="KKY17184.1"/>
    </source>
</evidence>
<dbReference type="Proteomes" id="UP000053317">
    <property type="component" value="Unassembled WGS sequence"/>
</dbReference>
<dbReference type="EC" id="3.5.4.2" evidence="2"/>
<reference evidence="8 9" key="2">
    <citation type="submission" date="2015-05" db="EMBL/GenBank/DDBJ databases">
        <authorList>
            <person name="Morales-Cruz A."/>
            <person name="Amrine K.C."/>
            <person name="Cantu D."/>
        </authorList>
    </citation>
    <scope>NUCLEOTIDE SEQUENCE [LARGE SCALE GENOMIC DNA]</scope>
    <source>
        <strain evidence="8">UCRPC4</strain>
    </source>
</reference>
<dbReference type="PANTHER" id="PTHR11113:SF2">
    <property type="entry name" value="ADENINE DEAMINASE"/>
    <property type="match status" value="1"/>
</dbReference>
<evidence type="ECO:0000256" key="5">
    <source>
        <dbReference type="ARBA" id="ARBA00047720"/>
    </source>
</evidence>
<proteinExistence type="inferred from homology"/>
<dbReference type="GO" id="GO:0006146">
    <property type="term" value="P:adenine catabolic process"/>
    <property type="evidence" value="ECO:0007669"/>
    <property type="project" value="InterPro"/>
</dbReference>
<dbReference type="HAMAP" id="MF_01518">
    <property type="entry name" value="Adenine_deamin"/>
    <property type="match status" value="1"/>
</dbReference>
<dbReference type="Gene3D" id="2.30.40.10">
    <property type="entry name" value="Urease, subunit C, domain 1"/>
    <property type="match status" value="1"/>
</dbReference>
<evidence type="ECO:0000256" key="4">
    <source>
        <dbReference type="ARBA" id="ARBA00023211"/>
    </source>
</evidence>
<accession>A0A0G2E352</accession>
<dbReference type="Gene3D" id="3.20.20.140">
    <property type="entry name" value="Metal-dependent hydrolases"/>
    <property type="match status" value="1"/>
</dbReference>
<feature type="domain" description="Amidohydrolase-related" evidence="6">
    <location>
        <begin position="91"/>
        <end position="381"/>
    </location>
</feature>
<dbReference type="Pfam" id="PF01979">
    <property type="entry name" value="Amidohydro_1"/>
    <property type="match status" value="1"/>
</dbReference>
<dbReference type="SUPFAM" id="SSF51338">
    <property type="entry name" value="Composite domain of metallo-dependent hydrolases"/>
    <property type="match status" value="1"/>
</dbReference>
<evidence type="ECO:0000256" key="3">
    <source>
        <dbReference type="ARBA" id="ARBA00022801"/>
    </source>
</evidence>